<reference evidence="10" key="1">
    <citation type="submission" date="2020-04" db="EMBL/GenBank/DDBJ databases">
        <authorList>
            <person name="Alioto T."/>
            <person name="Alioto T."/>
            <person name="Gomez Garrido J."/>
        </authorList>
    </citation>
    <scope>NUCLEOTIDE SEQUENCE</scope>
    <source>
        <strain evidence="10">A484AB</strain>
    </source>
</reference>
<evidence type="ECO:0000256" key="1">
    <source>
        <dbReference type="ARBA" id="ARBA00004651"/>
    </source>
</evidence>
<evidence type="ECO:0000256" key="9">
    <source>
        <dbReference type="RuleBase" id="RU000688"/>
    </source>
</evidence>
<comment type="caution">
    <text evidence="10">The sequence shown here is derived from an EMBL/GenBank/DDBJ whole genome shotgun (WGS) entry which is preliminary data.</text>
</comment>
<dbReference type="SUPFAM" id="SSF81321">
    <property type="entry name" value="Family A G protein-coupled receptor-like"/>
    <property type="match status" value="1"/>
</dbReference>
<evidence type="ECO:0000256" key="8">
    <source>
        <dbReference type="ARBA" id="ARBA00023224"/>
    </source>
</evidence>
<evidence type="ECO:0000256" key="7">
    <source>
        <dbReference type="ARBA" id="ARBA00023170"/>
    </source>
</evidence>
<keyword evidence="5 9" id="KW-0297">G-protein coupled receptor</keyword>
<dbReference type="EMBL" id="CACRXK020007397">
    <property type="protein sequence ID" value="CAB4012143.1"/>
    <property type="molecule type" value="Genomic_DNA"/>
</dbReference>
<dbReference type="AlphaFoldDB" id="A0A7D9EM01"/>
<evidence type="ECO:0000256" key="6">
    <source>
        <dbReference type="ARBA" id="ARBA00023136"/>
    </source>
</evidence>
<dbReference type="InterPro" id="IPR000276">
    <property type="entry name" value="GPCR_Rhodpsn"/>
</dbReference>
<accession>A0A7D9EM01</accession>
<proteinExistence type="inferred from homology"/>
<evidence type="ECO:0000256" key="2">
    <source>
        <dbReference type="ARBA" id="ARBA00022475"/>
    </source>
</evidence>
<dbReference type="CDD" id="cd00637">
    <property type="entry name" value="7tm_classA_rhodopsin-like"/>
    <property type="match status" value="1"/>
</dbReference>
<evidence type="ECO:0000256" key="3">
    <source>
        <dbReference type="ARBA" id="ARBA00022692"/>
    </source>
</evidence>
<comment type="similarity">
    <text evidence="9">Belongs to the G-protein coupled receptor 1 family.</text>
</comment>
<dbReference type="PANTHER" id="PTHR22752">
    <property type="entry name" value="G PROTEIN-COUPLED RECEPTOR"/>
    <property type="match status" value="1"/>
</dbReference>
<keyword evidence="4" id="KW-1133">Transmembrane helix</keyword>
<dbReference type="OrthoDB" id="10034726at2759"/>
<dbReference type="PRINTS" id="PR00237">
    <property type="entry name" value="GPCRRHODOPSN"/>
</dbReference>
<sequence>MVNETEEGRFLSLPAAITLSAVTATILLLDLIGNTLVLCVVYRQRMKPNVRVGNIFIANLSVIDLLMGVVLIPVSIAVTLQGRRVLTDAGCKINGFFNIFVGSASIWTLAVISIDRYRAIVSPPGKRLQLHHARWLLLAVWIVSFAMALAPITFLGEYKRNTKSTNCRPVGQGYILLLSVACFLSPFVTMTYCYLNVYLKVRRQRIQLQSWTSNSTNMKTELKTAKIVFTVLAVFLVCWLPFVTVYILSNSGKSQDISPVIFLLSGCLSAAHSVCNPVIYFTMNRSFRNDLMAWFPGLRKFFNTRDSVTHAATKSNKAAAVMEIK</sequence>
<protein>
    <submittedName>
        <fullName evidence="10">5-hydroxytryptamine receptor 4-like</fullName>
    </submittedName>
</protein>
<dbReference type="GO" id="GO:0004930">
    <property type="term" value="F:G protein-coupled receptor activity"/>
    <property type="evidence" value="ECO:0007669"/>
    <property type="project" value="UniProtKB-KW"/>
</dbReference>
<keyword evidence="7 9" id="KW-0675">Receptor</keyword>
<organism evidence="10 11">
    <name type="scientific">Paramuricea clavata</name>
    <name type="common">Red gorgonian</name>
    <name type="synonym">Violescent sea-whip</name>
    <dbReference type="NCBI Taxonomy" id="317549"/>
    <lineage>
        <taxon>Eukaryota</taxon>
        <taxon>Metazoa</taxon>
        <taxon>Cnidaria</taxon>
        <taxon>Anthozoa</taxon>
        <taxon>Octocorallia</taxon>
        <taxon>Malacalcyonacea</taxon>
        <taxon>Plexauridae</taxon>
        <taxon>Paramuricea</taxon>
    </lineage>
</organism>
<keyword evidence="2" id="KW-1003">Cell membrane</keyword>
<dbReference type="GO" id="GO:0005886">
    <property type="term" value="C:plasma membrane"/>
    <property type="evidence" value="ECO:0007669"/>
    <property type="project" value="UniProtKB-SubCell"/>
</dbReference>
<evidence type="ECO:0000313" key="10">
    <source>
        <dbReference type="EMBL" id="CAB4012143.1"/>
    </source>
</evidence>
<name>A0A7D9EM01_PARCT</name>
<keyword evidence="11" id="KW-1185">Reference proteome</keyword>
<gene>
    <name evidence="10" type="ORF">PACLA_8A034139</name>
</gene>
<dbReference type="Proteomes" id="UP001152795">
    <property type="component" value="Unassembled WGS sequence"/>
</dbReference>
<keyword evidence="6" id="KW-0472">Membrane</keyword>
<dbReference type="PROSITE" id="PS50262">
    <property type="entry name" value="G_PROTEIN_RECEP_F1_2"/>
    <property type="match status" value="1"/>
</dbReference>
<evidence type="ECO:0000313" key="11">
    <source>
        <dbReference type="Proteomes" id="UP001152795"/>
    </source>
</evidence>
<dbReference type="Gene3D" id="1.20.1070.10">
    <property type="entry name" value="Rhodopsin 7-helix transmembrane proteins"/>
    <property type="match status" value="1"/>
</dbReference>
<feature type="non-terminal residue" evidence="10">
    <location>
        <position position="1"/>
    </location>
</feature>
<dbReference type="PROSITE" id="PS00237">
    <property type="entry name" value="G_PROTEIN_RECEP_F1_1"/>
    <property type="match status" value="1"/>
</dbReference>
<dbReference type="Pfam" id="PF00001">
    <property type="entry name" value="7tm_1"/>
    <property type="match status" value="1"/>
</dbReference>
<evidence type="ECO:0000256" key="4">
    <source>
        <dbReference type="ARBA" id="ARBA00022989"/>
    </source>
</evidence>
<dbReference type="InterPro" id="IPR017452">
    <property type="entry name" value="GPCR_Rhodpsn_7TM"/>
</dbReference>
<comment type="subcellular location">
    <subcellularLocation>
        <location evidence="1">Cell membrane</location>
        <topology evidence="1">Multi-pass membrane protein</topology>
    </subcellularLocation>
</comment>
<evidence type="ECO:0000256" key="5">
    <source>
        <dbReference type="ARBA" id="ARBA00023040"/>
    </source>
</evidence>
<keyword evidence="8 9" id="KW-0807">Transducer</keyword>
<keyword evidence="3 9" id="KW-0812">Transmembrane</keyword>